<dbReference type="Gene3D" id="3.80.10.10">
    <property type="entry name" value="Ribonuclease Inhibitor"/>
    <property type="match status" value="1"/>
</dbReference>
<dbReference type="Gene3D" id="1.20.58.2220">
    <property type="entry name" value="Formin, FH2 domain"/>
    <property type="match status" value="1"/>
</dbReference>
<dbReference type="SUPFAM" id="SSF81383">
    <property type="entry name" value="F-box domain"/>
    <property type="match status" value="1"/>
</dbReference>
<dbReference type="GO" id="GO:0045010">
    <property type="term" value="P:actin nucleation"/>
    <property type="evidence" value="ECO:0007669"/>
    <property type="project" value="InterPro"/>
</dbReference>
<dbReference type="PROSITE" id="PS51444">
    <property type="entry name" value="FH2"/>
    <property type="match status" value="1"/>
</dbReference>
<feature type="region of interest" description="Disordered" evidence="3">
    <location>
        <begin position="362"/>
        <end position="489"/>
    </location>
</feature>
<dbReference type="InterPro" id="IPR053781">
    <property type="entry name" value="F-box_AtFBL13-like"/>
</dbReference>
<gene>
    <name evidence="7" type="ORF">OLC1_LOCUS1086</name>
</gene>
<dbReference type="InterPro" id="IPR001810">
    <property type="entry name" value="F-box_dom"/>
</dbReference>
<keyword evidence="4" id="KW-0812">Transmembrane</keyword>
<evidence type="ECO:0000313" key="7">
    <source>
        <dbReference type="EMBL" id="CAI9088523.1"/>
    </source>
</evidence>
<dbReference type="PANTHER" id="PTHR23213">
    <property type="entry name" value="FORMIN-RELATED"/>
    <property type="match status" value="1"/>
</dbReference>
<dbReference type="SUPFAM" id="SSF101447">
    <property type="entry name" value="Formin homology 2 domain (FH2 domain)"/>
    <property type="match status" value="1"/>
</dbReference>
<dbReference type="InterPro" id="IPR032675">
    <property type="entry name" value="LRR_dom_sf"/>
</dbReference>
<dbReference type="SUPFAM" id="SSF52047">
    <property type="entry name" value="RNI-like"/>
    <property type="match status" value="1"/>
</dbReference>
<feature type="compositionally biased region" description="Low complexity" evidence="3">
    <location>
        <begin position="469"/>
        <end position="480"/>
    </location>
</feature>
<evidence type="ECO:0000256" key="2">
    <source>
        <dbReference type="RuleBase" id="RU361260"/>
    </source>
</evidence>
<protein>
    <recommendedName>
        <fullName evidence="2">Formin-like protein</fullName>
    </recommendedName>
</protein>
<comment type="similarity">
    <text evidence="1">Belongs to the formin-like family. Class-I subfamily.</text>
</comment>
<proteinExistence type="inferred from homology"/>
<dbReference type="SMART" id="SM00498">
    <property type="entry name" value="FH2"/>
    <property type="match status" value="1"/>
</dbReference>
<dbReference type="InterPro" id="IPR055357">
    <property type="entry name" value="LRR_At1g61320_AtMIF1"/>
</dbReference>
<dbReference type="Gene3D" id="1.20.1280.50">
    <property type="match status" value="1"/>
</dbReference>
<dbReference type="InterPro" id="IPR036047">
    <property type="entry name" value="F-box-like_dom_sf"/>
</dbReference>
<feature type="transmembrane region" description="Helical" evidence="4">
    <location>
        <begin position="243"/>
        <end position="263"/>
    </location>
</feature>
<dbReference type="Pfam" id="PF02181">
    <property type="entry name" value="FH2"/>
    <property type="match status" value="1"/>
</dbReference>
<dbReference type="EMBL" id="OX459118">
    <property type="protein sequence ID" value="CAI9088523.1"/>
    <property type="molecule type" value="Genomic_DNA"/>
</dbReference>
<accession>A0AAV1C0B7</accession>
<dbReference type="PRINTS" id="PR01217">
    <property type="entry name" value="PRICHEXTENSN"/>
</dbReference>
<feature type="region of interest" description="Disordered" evidence="3">
    <location>
        <begin position="157"/>
        <end position="202"/>
    </location>
</feature>
<evidence type="ECO:0000313" key="8">
    <source>
        <dbReference type="Proteomes" id="UP001161247"/>
    </source>
</evidence>
<feature type="domain" description="F-box" evidence="5">
    <location>
        <begin position="1013"/>
        <end position="1067"/>
    </location>
</feature>
<feature type="compositionally biased region" description="Pro residues" evidence="3">
    <location>
        <begin position="394"/>
        <end position="468"/>
    </location>
</feature>
<name>A0AAV1C0B7_OLDCO</name>
<dbReference type="Proteomes" id="UP001161247">
    <property type="component" value="Chromosome 1"/>
</dbReference>
<feature type="domain" description="FH2" evidence="6">
    <location>
        <begin position="482"/>
        <end position="912"/>
    </location>
</feature>
<dbReference type="GO" id="GO:0051015">
    <property type="term" value="F:actin filament binding"/>
    <property type="evidence" value="ECO:0007669"/>
    <property type="project" value="InterPro"/>
</dbReference>
<feature type="region of interest" description="Disordered" evidence="3">
    <location>
        <begin position="215"/>
        <end position="236"/>
    </location>
</feature>
<keyword evidence="4" id="KW-0472">Membrane</keyword>
<dbReference type="CDD" id="cd22160">
    <property type="entry name" value="F-box_AtFBL13-like"/>
    <property type="match status" value="1"/>
</dbReference>
<dbReference type="Pfam" id="PF23622">
    <property type="entry name" value="LRR_At1g61320_AtMIF1"/>
    <property type="match status" value="1"/>
</dbReference>
<feature type="compositionally biased region" description="Low complexity" evidence="3">
    <location>
        <begin position="215"/>
        <end position="229"/>
    </location>
</feature>
<feature type="transmembrane region" description="Helical" evidence="4">
    <location>
        <begin position="6"/>
        <end position="25"/>
    </location>
</feature>
<evidence type="ECO:0000256" key="4">
    <source>
        <dbReference type="SAM" id="Phobius"/>
    </source>
</evidence>
<evidence type="ECO:0000259" key="6">
    <source>
        <dbReference type="PROSITE" id="PS51444"/>
    </source>
</evidence>
<dbReference type="InterPro" id="IPR015425">
    <property type="entry name" value="FH2_Formin"/>
</dbReference>
<evidence type="ECO:0000256" key="1">
    <source>
        <dbReference type="ARBA" id="ARBA00025793"/>
    </source>
</evidence>
<evidence type="ECO:0000256" key="3">
    <source>
        <dbReference type="SAM" id="MobiDB-lite"/>
    </source>
</evidence>
<keyword evidence="8" id="KW-1185">Reference proteome</keyword>
<dbReference type="PROSITE" id="PS50181">
    <property type="entry name" value="FBOX"/>
    <property type="match status" value="1"/>
</dbReference>
<keyword evidence="4" id="KW-1133">Transmembrane helix</keyword>
<dbReference type="Pfam" id="PF00646">
    <property type="entry name" value="F-box"/>
    <property type="match status" value="1"/>
</dbReference>
<sequence length="1457" mass="160174">MGVKVVLCVIASFLLVCALIAAGLGSKKDAQQSSLTNLIDLMERHPEMAEVILAHCGRELLQTNEAVEELEFHIPIEKSGIRSDYFLNSRSLIRLDMHKVVQRLDSKAERTILGCLRKKDLLFLISGDEKDSNSWYIRHLKLIYTLADASSRRILAQSTGQAPAPSPIGEAPAPSHTVSSPSPAPSIPVVPEPKPDLSPPAPSFFQDLNKSSLLPAPSAEAASPPSSSSDIQANKQKTSRRTVVIAVAVTAASTFVVSALLFFCCRRFCGAGAGRRKNDERPLLSLSLNDYSIASPHKSFTLSPSIEKHSNQSTAATATATKPLSHFMGSDYFQEADSQNDSKIEISTGTVAGVGNTSVENATLQIPGKTGLPPLKPPPGRGNSFEPRVGPENAAPPPPQPPQPPRPPSAPSPPPPPPMLKPSGGPRPPVPGAPPPPPIKNGPRPPPPPGGGAAPPRPPPVGFKPPRPSSHGTNQSSSSNADDDADAPKTKLKPFFWDKVLANPDQSMVWHQIKSGSFQFNEEMIESLFGYTPTDKNFKSKESTSQDPANQYIQLIDPKKAQNLAILLKALNVTTEEVCDALQEGNELPSELIQTLLKMAPTSDEELKLRVYSGDLSRLGPAERFLKVLVDIPFAFKRLELLLFMCTLQEEVSMVTESFKTLEAACTELRKSRLFLKLLEAVLKTGNRMNDGTFRGGAQAFKLDTLLKLSDVKGLDGKTTLLHFVVQEIIRSEGIRAARAAKEMRSMSSIKSDDLIEDVSNDTEETYRNMGLQMVAGLGNELENVKRAAILDADSLTGTVAKLGHALIKARDFLNGEMKNVDEDNGFHQTLKSFVQNAEVDIMSLLEEEKRIMALVKNTGDYFHGNAAKDEGLRLFVIVRDFLVILDKSHGRIPLPILANGFFQQSKIDGRIVQVQTMMTNSDFDPSVFFFPKRPKRILSPGILVLFRPTTVPYAATLDSSALSNGSKHSQSFLLFDFPSPFRVGILRSMGKKRKVDSDSPKTKASKCGENVKDGISRLPDEILVNILGFLSLKEAGRTSLLSKRWRNICKQIVRLDFDASKILDRMAATILDMIRICFDLDSKKFQAKIDEWLQSAFARRVERLELNLLKAGGSGRREASNTYAFPNELLGLISGNPSEPSGCCSADVRSRGLFEFKYLRALTLRCVNVSKEVLGFFLRSCPFLEHLVVDGSHDLKDNFEISGPSLALKYLEIWDCVNLSSITVSEVNIVSVKVSDAQKLVLKNVPMLVNMWVSAWSTDRTSLLGRLVNGSWLSPCILQLEVLTLHATHLDVKQEKANNVVLPELFKLKQLTLVTEVVKDHSLIPFTSLIRASPNLEKFALKLGWKASRTNKGTKTRRGRGFNEGATSRGSKKGTMSPLKHLKVVELLGYYGRTTEVELVQYFLDNAIALKSIIIDPREYRISGRGEHNEEEKFAREHAENQLKALIPSNIEFVVL</sequence>
<reference evidence="7" key="1">
    <citation type="submission" date="2023-03" db="EMBL/GenBank/DDBJ databases">
        <authorList>
            <person name="Julca I."/>
        </authorList>
    </citation>
    <scope>NUCLEOTIDE SEQUENCE</scope>
</reference>
<feature type="compositionally biased region" description="Pro residues" evidence="3">
    <location>
        <begin position="182"/>
        <end position="202"/>
    </location>
</feature>
<dbReference type="InterPro" id="IPR027643">
    <property type="entry name" value="Formin-like_plant"/>
</dbReference>
<dbReference type="SMART" id="SM00256">
    <property type="entry name" value="FBOX"/>
    <property type="match status" value="1"/>
</dbReference>
<evidence type="ECO:0000259" key="5">
    <source>
        <dbReference type="PROSITE" id="PS50181"/>
    </source>
</evidence>
<dbReference type="InterPro" id="IPR042201">
    <property type="entry name" value="FH2_Formin_sf"/>
</dbReference>
<dbReference type="PANTHER" id="PTHR23213:SF269">
    <property type="entry name" value="FORMIN-LIKE PROTEIN 5"/>
    <property type="match status" value="1"/>
</dbReference>
<organism evidence="7 8">
    <name type="scientific">Oldenlandia corymbosa var. corymbosa</name>
    <dbReference type="NCBI Taxonomy" id="529605"/>
    <lineage>
        <taxon>Eukaryota</taxon>
        <taxon>Viridiplantae</taxon>
        <taxon>Streptophyta</taxon>
        <taxon>Embryophyta</taxon>
        <taxon>Tracheophyta</taxon>
        <taxon>Spermatophyta</taxon>
        <taxon>Magnoliopsida</taxon>
        <taxon>eudicotyledons</taxon>
        <taxon>Gunneridae</taxon>
        <taxon>Pentapetalae</taxon>
        <taxon>asterids</taxon>
        <taxon>lamiids</taxon>
        <taxon>Gentianales</taxon>
        <taxon>Rubiaceae</taxon>
        <taxon>Rubioideae</taxon>
        <taxon>Spermacoceae</taxon>
        <taxon>Hedyotis-Oldenlandia complex</taxon>
        <taxon>Oldenlandia</taxon>
    </lineage>
</organism>
<feature type="region of interest" description="Disordered" evidence="3">
    <location>
        <begin position="1352"/>
        <end position="1376"/>
    </location>
</feature>